<dbReference type="GO" id="GO:0016887">
    <property type="term" value="F:ATP hydrolysis activity"/>
    <property type="evidence" value="ECO:0007669"/>
    <property type="project" value="InterPro"/>
</dbReference>
<dbReference type="GeneID" id="20229006"/>
<keyword evidence="3" id="KW-1185">Reference proteome</keyword>
<dbReference type="EMBL" id="GL833121">
    <property type="protein sequence ID" value="EGB12345.1"/>
    <property type="molecule type" value="Genomic_DNA"/>
</dbReference>
<evidence type="ECO:0000313" key="2">
    <source>
        <dbReference type="EMBL" id="EGB12345.1"/>
    </source>
</evidence>
<dbReference type="Gene3D" id="3.40.50.300">
    <property type="entry name" value="P-loop containing nucleotide triphosphate hydrolases"/>
    <property type="match status" value="1"/>
</dbReference>
<dbReference type="GO" id="GO:0016020">
    <property type="term" value="C:membrane"/>
    <property type="evidence" value="ECO:0007669"/>
    <property type="project" value="InterPro"/>
</dbReference>
<dbReference type="AlphaFoldDB" id="F0XXH7"/>
<dbReference type="KEGG" id="aaf:AURANDRAFT_7719"/>
<dbReference type="PANTHER" id="PTHR19229">
    <property type="entry name" value="ATP-BINDING CASSETTE TRANSPORTER SUBFAMILY A ABCA"/>
    <property type="match status" value="1"/>
</dbReference>
<dbReference type="InterPro" id="IPR026082">
    <property type="entry name" value="ABCA"/>
</dbReference>
<proteinExistence type="predicted"/>
<reference evidence="2 3" key="1">
    <citation type="journal article" date="2011" name="Proc. Natl. Acad. Sci. U.S.A.">
        <title>Niche of harmful alga Aureococcus anophagefferens revealed through ecogenomics.</title>
        <authorList>
            <person name="Gobler C.J."/>
            <person name="Berry D.L."/>
            <person name="Dyhrman S.T."/>
            <person name="Wilhelm S.W."/>
            <person name="Salamov A."/>
            <person name="Lobanov A.V."/>
            <person name="Zhang Y."/>
            <person name="Collier J.L."/>
            <person name="Wurch L.L."/>
            <person name="Kustka A.B."/>
            <person name="Dill B.D."/>
            <person name="Shah M."/>
            <person name="VerBerkmoes N.C."/>
            <person name="Kuo A."/>
            <person name="Terry A."/>
            <person name="Pangilinan J."/>
            <person name="Lindquist E.A."/>
            <person name="Lucas S."/>
            <person name="Paulsen I.T."/>
            <person name="Hattenrath-Lehmann T.K."/>
            <person name="Talmage S.C."/>
            <person name="Walker E.A."/>
            <person name="Koch F."/>
            <person name="Burson A.M."/>
            <person name="Marcoval M.A."/>
            <person name="Tang Y.Z."/>
            <person name="Lecleir G.R."/>
            <person name="Coyne K.J."/>
            <person name="Berg G.M."/>
            <person name="Bertrand E.M."/>
            <person name="Saito M.A."/>
            <person name="Gladyshev V.N."/>
            <person name="Grigoriev I.V."/>
        </authorList>
    </citation>
    <scope>NUCLEOTIDE SEQUENCE [LARGE SCALE GENOMIC DNA]</scope>
    <source>
        <strain evidence="3">CCMP 1984</strain>
    </source>
</reference>
<evidence type="ECO:0000259" key="1">
    <source>
        <dbReference type="Pfam" id="PF00005"/>
    </source>
</evidence>
<dbReference type="SUPFAM" id="SSF52540">
    <property type="entry name" value="P-loop containing nucleoside triphosphate hydrolases"/>
    <property type="match status" value="1"/>
</dbReference>
<feature type="non-terminal residue" evidence="2">
    <location>
        <position position="1"/>
    </location>
</feature>
<evidence type="ECO:0000313" key="3">
    <source>
        <dbReference type="Proteomes" id="UP000002729"/>
    </source>
</evidence>
<feature type="domain" description="ABC transporter" evidence="1">
    <location>
        <begin position="1"/>
        <end position="86"/>
    </location>
</feature>
<dbReference type="eggNOG" id="KOG0059">
    <property type="taxonomic scope" value="Eukaryota"/>
</dbReference>
<dbReference type="Pfam" id="PF00005">
    <property type="entry name" value="ABC_tran"/>
    <property type="match status" value="1"/>
</dbReference>
<dbReference type="GO" id="GO:0005524">
    <property type="term" value="F:ATP binding"/>
    <property type="evidence" value="ECO:0007669"/>
    <property type="project" value="InterPro"/>
</dbReference>
<gene>
    <name evidence="2" type="ORF">AURANDRAFT_7719</name>
</gene>
<protein>
    <recommendedName>
        <fullName evidence="1">ABC transporter domain-containing protein</fullName>
    </recommendedName>
</protein>
<dbReference type="InterPro" id="IPR027417">
    <property type="entry name" value="P-loop_NTPase"/>
</dbReference>
<dbReference type="OMA" id="KCADAPE"/>
<dbReference type="RefSeq" id="XP_009032882.1">
    <property type="nucleotide sequence ID" value="XM_009034634.1"/>
</dbReference>
<dbReference type="Proteomes" id="UP000002729">
    <property type="component" value="Unassembled WGS sequence"/>
</dbReference>
<name>F0XXH7_AURAN</name>
<dbReference type="GO" id="GO:0140359">
    <property type="term" value="F:ABC-type transporter activity"/>
    <property type="evidence" value="ECO:0007669"/>
    <property type="project" value="InterPro"/>
</dbReference>
<dbReference type="GO" id="GO:0005319">
    <property type="term" value="F:lipid transporter activity"/>
    <property type="evidence" value="ECO:0007669"/>
    <property type="project" value="TreeGrafter"/>
</dbReference>
<dbReference type="InterPro" id="IPR003439">
    <property type="entry name" value="ABC_transporter-like_ATP-bd"/>
</dbReference>
<sequence length="148" mass="16058">LGVVPQHDVLWEKLTVREHAHFCAVLKSNAYEPSCADADALLETFHLGERLGHFGGELSGGMRRKLSTACALAGGSRFVVLDEPTTGLDPLARKELWDVLEQEKAERTLLLTTHYMDEADVLGDVVAIMVAGRLKCADAPEALKAAYG</sequence>
<organism evidence="3">
    <name type="scientific">Aureococcus anophagefferens</name>
    <name type="common">Harmful bloom alga</name>
    <dbReference type="NCBI Taxonomy" id="44056"/>
    <lineage>
        <taxon>Eukaryota</taxon>
        <taxon>Sar</taxon>
        <taxon>Stramenopiles</taxon>
        <taxon>Ochrophyta</taxon>
        <taxon>Pelagophyceae</taxon>
        <taxon>Pelagomonadales</taxon>
        <taxon>Pelagomonadaceae</taxon>
        <taxon>Aureococcus</taxon>
    </lineage>
</organism>
<accession>F0XXH7</accession>
<feature type="non-terminal residue" evidence="2">
    <location>
        <position position="148"/>
    </location>
</feature>
<dbReference type="OrthoDB" id="10255969at2759"/>
<dbReference type="InParanoid" id="F0XXH7"/>